<dbReference type="AlphaFoldDB" id="A0A6V7GTF7"/>
<evidence type="ECO:0000313" key="2">
    <source>
        <dbReference type="Proteomes" id="UP000752696"/>
    </source>
</evidence>
<feature type="non-terminal residue" evidence="1">
    <location>
        <position position="1"/>
    </location>
</feature>
<comment type="caution">
    <text evidence="1">The sequence shown here is derived from an EMBL/GenBank/DDBJ whole genome shotgun (WGS) entry which is preliminary data.</text>
</comment>
<evidence type="ECO:0000313" key="1">
    <source>
        <dbReference type="EMBL" id="CAD1468771.1"/>
    </source>
</evidence>
<reference evidence="1" key="1">
    <citation type="submission" date="2020-07" db="EMBL/GenBank/DDBJ databases">
        <authorList>
            <person name="Nazaruddin N."/>
        </authorList>
    </citation>
    <scope>NUCLEOTIDE SEQUENCE</scope>
</reference>
<gene>
    <name evidence="1" type="ORF">MHI_LOCUS67405</name>
</gene>
<organism evidence="1 2">
    <name type="scientific">Heterotrigona itama</name>
    <dbReference type="NCBI Taxonomy" id="395501"/>
    <lineage>
        <taxon>Eukaryota</taxon>
        <taxon>Metazoa</taxon>
        <taxon>Ecdysozoa</taxon>
        <taxon>Arthropoda</taxon>
        <taxon>Hexapoda</taxon>
        <taxon>Insecta</taxon>
        <taxon>Pterygota</taxon>
        <taxon>Neoptera</taxon>
        <taxon>Endopterygota</taxon>
        <taxon>Hymenoptera</taxon>
        <taxon>Apocrita</taxon>
        <taxon>Aculeata</taxon>
        <taxon>Apoidea</taxon>
        <taxon>Anthophila</taxon>
        <taxon>Apidae</taxon>
        <taxon>Heterotrigona</taxon>
    </lineage>
</organism>
<sequence>MIIILFHDPLTFQASSSSALVLSDLAIVSSKLTIDLLYTVRVFYVVAADYFERRVCQKSNNIEFWSIQRETNDRAKVKFSEMI</sequence>
<keyword evidence="2" id="KW-1185">Reference proteome</keyword>
<name>A0A6V7GTF7_9HYME</name>
<protein>
    <submittedName>
        <fullName evidence="1">Uncharacterized protein</fullName>
    </submittedName>
</protein>
<proteinExistence type="predicted"/>
<accession>A0A6V7GTF7</accession>
<dbReference type="Proteomes" id="UP000752696">
    <property type="component" value="Unassembled WGS sequence"/>
</dbReference>
<dbReference type="EMBL" id="CAJDYZ010001331">
    <property type="protein sequence ID" value="CAD1468771.1"/>
    <property type="molecule type" value="Genomic_DNA"/>
</dbReference>